<reference evidence="1" key="2">
    <citation type="journal article" date="2021" name="Genome Biol. Evol.">
        <title>Developing a high-quality reference genome for a parasitic bivalve with doubly uniparental inheritance (Bivalvia: Unionida).</title>
        <authorList>
            <person name="Smith C.H."/>
        </authorList>
    </citation>
    <scope>NUCLEOTIDE SEQUENCE</scope>
    <source>
        <strain evidence="1">CHS0354</strain>
        <tissue evidence="1">Mantle</tissue>
    </source>
</reference>
<dbReference type="Proteomes" id="UP001195483">
    <property type="component" value="Unassembled WGS sequence"/>
</dbReference>
<evidence type="ECO:0000313" key="1">
    <source>
        <dbReference type="EMBL" id="KAK3604910.1"/>
    </source>
</evidence>
<accession>A0AAE0T6T0</accession>
<dbReference type="AlphaFoldDB" id="A0AAE0T6T0"/>
<sequence>MSIDKGVIVIDNEAMGSPNEAMGSPNVAMGSPNVAMGSPNVAMGSPNVVMGSPNVVMGSPNVVMGSPNVVMGSPNVVMGSPNVVMGSPNVVMGSFKDKACLVFTKRRYKEKFCFDFGVTCNYLEGGKMKKRKANLFFDRIKQAELAPLALKIVGDMTTNVAIFPKPEPALSVITDLANTFAAILAKPEYPGRTGDLKNARIDLEAKLKVLGQYVNNIAKGDEAILEKSGFPLSKVPHPHGDVPVATEAGVELDEDGHFDIWATPPEAYYYGVIFAATVSDNPDDDPTHWVFQYSPTPEVTFTNGIVGGKKYKFAVAFLGSSETLHWFHIGCHSYGKTIDEAMVNIREAVELCLEERPSVKKANHFIGVRDVEIVLP</sequence>
<reference evidence="1" key="1">
    <citation type="journal article" date="2021" name="Genome Biol. Evol.">
        <title>A High-Quality Reference Genome for a Parasitic Bivalve with Doubly Uniparental Inheritance (Bivalvia: Unionida).</title>
        <authorList>
            <person name="Smith C.H."/>
        </authorList>
    </citation>
    <scope>NUCLEOTIDE SEQUENCE</scope>
    <source>
        <strain evidence="1">CHS0354</strain>
    </source>
</reference>
<dbReference type="Gene3D" id="2.150.10.10">
    <property type="entry name" value="Serralysin-like metalloprotease, C-terminal"/>
    <property type="match status" value="1"/>
</dbReference>
<protein>
    <submittedName>
        <fullName evidence="1">Uncharacterized protein</fullName>
    </submittedName>
</protein>
<dbReference type="Gene3D" id="3.30.160.250">
    <property type="match status" value="1"/>
</dbReference>
<dbReference type="Pfam" id="PF21300">
    <property type="entry name" value="LbR_Ice_bind"/>
    <property type="match status" value="1"/>
</dbReference>
<gene>
    <name evidence="1" type="ORF">CHS0354_000573</name>
</gene>
<dbReference type="InterPro" id="IPR048518">
    <property type="entry name" value="IBP_b_roll"/>
</dbReference>
<reference evidence="1" key="3">
    <citation type="submission" date="2023-05" db="EMBL/GenBank/DDBJ databases">
        <authorList>
            <person name="Smith C.H."/>
        </authorList>
    </citation>
    <scope>NUCLEOTIDE SEQUENCE</scope>
    <source>
        <strain evidence="1">CHS0354</strain>
        <tissue evidence="1">Mantle</tissue>
    </source>
</reference>
<organism evidence="1 2">
    <name type="scientific">Potamilus streckersoni</name>
    <dbReference type="NCBI Taxonomy" id="2493646"/>
    <lineage>
        <taxon>Eukaryota</taxon>
        <taxon>Metazoa</taxon>
        <taxon>Spiralia</taxon>
        <taxon>Lophotrochozoa</taxon>
        <taxon>Mollusca</taxon>
        <taxon>Bivalvia</taxon>
        <taxon>Autobranchia</taxon>
        <taxon>Heteroconchia</taxon>
        <taxon>Palaeoheterodonta</taxon>
        <taxon>Unionida</taxon>
        <taxon>Unionoidea</taxon>
        <taxon>Unionidae</taxon>
        <taxon>Ambleminae</taxon>
        <taxon>Lampsilini</taxon>
        <taxon>Potamilus</taxon>
    </lineage>
</organism>
<proteinExistence type="predicted"/>
<dbReference type="SUPFAM" id="SSF143100">
    <property type="entry name" value="TTHA1013/TTHA0281-like"/>
    <property type="match status" value="1"/>
</dbReference>
<name>A0AAE0T6T0_9BIVA</name>
<dbReference type="EMBL" id="JAEAOA010000085">
    <property type="protein sequence ID" value="KAK3604910.1"/>
    <property type="molecule type" value="Genomic_DNA"/>
</dbReference>
<dbReference type="InterPro" id="IPR011049">
    <property type="entry name" value="Serralysin-like_metalloprot_C"/>
</dbReference>
<dbReference type="SUPFAM" id="SSF101967">
    <property type="entry name" value="Adhesin YadA, collagen-binding domain"/>
    <property type="match status" value="1"/>
</dbReference>
<keyword evidence="2" id="KW-1185">Reference proteome</keyword>
<dbReference type="InterPro" id="IPR035069">
    <property type="entry name" value="TTHA1013/TTHA0281-like"/>
</dbReference>
<comment type="caution">
    <text evidence="1">The sequence shown here is derived from an EMBL/GenBank/DDBJ whole genome shotgun (WGS) entry which is preliminary data.</text>
</comment>
<evidence type="ECO:0000313" key="2">
    <source>
        <dbReference type="Proteomes" id="UP001195483"/>
    </source>
</evidence>